<evidence type="ECO:0000313" key="1">
    <source>
        <dbReference type="EMBL" id="CAB4121975.1"/>
    </source>
</evidence>
<dbReference type="EMBL" id="LR796157">
    <property type="protein sequence ID" value="CAB4121975.1"/>
    <property type="molecule type" value="Genomic_DNA"/>
</dbReference>
<protein>
    <submittedName>
        <fullName evidence="1">Uncharacterized protein</fullName>
    </submittedName>
</protein>
<name>A0A6J5KKH6_9CAUD</name>
<sequence>MGKYDYESAPGITPGATSYFSAPANELDPELFIGTQLKVTMKEGILSILFDYLSKNFNDPYRWTKAWIAGSGVSYQWYAARQPGDLDCLVGIEYVKFRQTNPEYAGFSNNEIASMFNEGFNSDVMPNTRNWNGYELTYYVNPATDIRDINPYAAYDLILDAWTVEPDKNPNPPYSRDWEQKSQRDHDMAVEILNRHNSAINELRNTSNTAYQVNAERKIRLAQDQAASLFDEIHRGRKMAFSNIGAGYADYHNYRWQAGKKSGAIQALRTLKDQRDSAQSKEQLETYGVELPTASTLIRRTLR</sequence>
<organism evidence="1">
    <name type="scientific">uncultured Caudovirales phage</name>
    <dbReference type="NCBI Taxonomy" id="2100421"/>
    <lineage>
        <taxon>Viruses</taxon>
        <taxon>Duplodnaviria</taxon>
        <taxon>Heunggongvirae</taxon>
        <taxon>Uroviricota</taxon>
        <taxon>Caudoviricetes</taxon>
        <taxon>Peduoviridae</taxon>
        <taxon>Maltschvirus</taxon>
        <taxon>Maltschvirus maltsch</taxon>
    </lineage>
</organism>
<accession>A0A6J5KKH6</accession>
<gene>
    <name evidence="1" type="ORF">UFOVP27_32</name>
</gene>
<reference evidence="1" key="1">
    <citation type="submission" date="2020-04" db="EMBL/GenBank/DDBJ databases">
        <authorList>
            <person name="Chiriac C."/>
            <person name="Salcher M."/>
            <person name="Ghai R."/>
            <person name="Kavagutti S V."/>
        </authorList>
    </citation>
    <scope>NUCLEOTIDE SEQUENCE</scope>
</reference>
<proteinExistence type="predicted"/>